<protein>
    <submittedName>
        <fullName evidence="2">NAD(P)/FAD-dependent oxidoreductase</fullName>
        <ecNumber evidence="2">1.-.-.-</ecNumber>
    </submittedName>
</protein>
<dbReference type="SUPFAM" id="SSF51905">
    <property type="entry name" value="FAD/NAD(P)-binding domain"/>
    <property type="match status" value="1"/>
</dbReference>
<comment type="caution">
    <text evidence="2">The sequence shown here is derived from an EMBL/GenBank/DDBJ whole genome shotgun (WGS) entry which is preliminary data.</text>
</comment>
<dbReference type="InterPro" id="IPR050464">
    <property type="entry name" value="Zeta_carotene_desat/Oxidored"/>
</dbReference>
<evidence type="ECO:0000313" key="3">
    <source>
        <dbReference type="Proteomes" id="UP001274321"/>
    </source>
</evidence>
<feature type="domain" description="Amine oxidase" evidence="1">
    <location>
        <begin position="14"/>
        <end position="441"/>
    </location>
</feature>
<dbReference type="InterPro" id="IPR002937">
    <property type="entry name" value="Amino_oxidase"/>
</dbReference>
<dbReference type="RefSeq" id="WP_319844058.1">
    <property type="nucleotide sequence ID" value="NZ_JAXAFJ010000003.1"/>
</dbReference>
<accession>A0ABU4RM85</accession>
<proteinExistence type="predicted"/>
<keyword evidence="3" id="KW-1185">Reference proteome</keyword>
<dbReference type="InterPro" id="IPR036188">
    <property type="entry name" value="FAD/NAD-bd_sf"/>
</dbReference>
<name>A0ABU4RM85_9HYPH</name>
<evidence type="ECO:0000259" key="1">
    <source>
        <dbReference type="Pfam" id="PF01593"/>
    </source>
</evidence>
<dbReference type="GO" id="GO:0016491">
    <property type="term" value="F:oxidoreductase activity"/>
    <property type="evidence" value="ECO:0007669"/>
    <property type="project" value="UniProtKB-KW"/>
</dbReference>
<dbReference type="PANTHER" id="PTHR42923">
    <property type="entry name" value="PROTOPORPHYRINOGEN OXIDASE"/>
    <property type="match status" value="1"/>
</dbReference>
<organism evidence="2 3">
    <name type="scientific">Terrihabitans rhizophilus</name>
    <dbReference type="NCBI Taxonomy" id="3092662"/>
    <lineage>
        <taxon>Bacteria</taxon>
        <taxon>Pseudomonadati</taxon>
        <taxon>Pseudomonadota</taxon>
        <taxon>Alphaproteobacteria</taxon>
        <taxon>Hyphomicrobiales</taxon>
        <taxon>Terrihabitans</taxon>
    </lineage>
</organism>
<keyword evidence="2" id="KW-0560">Oxidoreductase</keyword>
<dbReference type="EC" id="1.-.-.-" evidence="2"/>
<gene>
    <name evidence="2" type="ORF">SCD90_07670</name>
</gene>
<dbReference type="Pfam" id="PF01593">
    <property type="entry name" value="Amino_oxidase"/>
    <property type="match status" value="1"/>
</dbReference>
<evidence type="ECO:0000313" key="2">
    <source>
        <dbReference type="EMBL" id="MDX6805939.1"/>
    </source>
</evidence>
<dbReference type="Proteomes" id="UP001274321">
    <property type="component" value="Unassembled WGS sequence"/>
</dbReference>
<dbReference type="Gene3D" id="3.50.50.60">
    <property type="entry name" value="FAD/NAD(P)-binding domain"/>
    <property type="match status" value="1"/>
</dbReference>
<dbReference type="EMBL" id="JAXAFJ010000003">
    <property type="protein sequence ID" value="MDX6805939.1"/>
    <property type="molecule type" value="Genomic_DNA"/>
</dbReference>
<reference evidence="2 3" key="1">
    <citation type="submission" date="2023-11" db="EMBL/GenBank/DDBJ databases">
        <authorList>
            <person name="Bao R."/>
        </authorList>
    </citation>
    <scope>NUCLEOTIDE SEQUENCE [LARGE SCALE GENOMIC DNA]</scope>
    <source>
        <strain evidence="2 3">PJ23</strain>
    </source>
</reference>
<sequence length="453" mass="48770">MSKIHDVIIVGGGIGGLSAAWRLRHRDVLLLEADSRVGGRLKSEQRGEYWLNFGGHLFGEASSPAGGLADELGLDARPIPGDRMGIAMHGKLVAGGRSETFPLRLPLGLRSRLSFIKMGLKLRTGVMRLLAVQQKVPGEDPAARRVRQLSFDNARTLADYVGTLTPEVDLMLRTITERTAADPTVMAAGYGLTSFGQVWSKHSFGRNLFGGSSRLPEAIARELGDRIVTSAEVTCIEAHGGHVVVDYVRGSETCRAMARHVIVATTANVTHRIVRGLPEDTRSALGQIRYGAFLSAAVLTDETGPMPWDNSYAIATPGLSFGVFFNMASTLRIGTRKRGGSLMLFRGARGAEELMKGSDEDIAAAFLTDLDRLFPGTRAVVREIKVQRWPLGAPYSFPGRAELQPALTRDLGPVHLAGDYLEFPCMDAAIATAGECADRILALLREDAGALAP</sequence>